<proteinExistence type="predicted"/>
<protein>
    <recommendedName>
        <fullName evidence="4">Glyceraldehyde-3-phosphate dehydrogenase</fullName>
    </recommendedName>
</protein>
<keyword evidence="1" id="KW-0472">Membrane</keyword>
<feature type="transmembrane region" description="Helical" evidence="1">
    <location>
        <begin position="6"/>
        <end position="25"/>
    </location>
</feature>
<keyword evidence="3" id="KW-1185">Reference proteome</keyword>
<evidence type="ECO:0000313" key="3">
    <source>
        <dbReference type="Proteomes" id="UP000199379"/>
    </source>
</evidence>
<gene>
    <name evidence="2" type="ORF">SAMN05444007_103188</name>
</gene>
<name>A0A1H6VH89_9RHOB</name>
<accession>A0A1H6VH89</accession>
<sequence>MTNQIALWLGILILGGLMLDFAFFGTEHLLFLTRKLMDLIDWVAFWR</sequence>
<evidence type="ECO:0008006" key="4">
    <source>
        <dbReference type="Google" id="ProtNLM"/>
    </source>
</evidence>
<dbReference type="Proteomes" id="UP000199379">
    <property type="component" value="Unassembled WGS sequence"/>
</dbReference>
<evidence type="ECO:0000313" key="2">
    <source>
        <dbReference type="EMBL" id="SEJ03961.1"/>
    </source>
</evidence>
<dbReference type="AlphaFoldDB" id="A0A1H6VH89"/>
<reference evidence="2 3" key="1">
    <citation type="submission" date="2016-10" db="EMBL/GenBank/DDBJ databases">
        <authorList>
            <person name="de Groot N.N."/>
        </authorList>
    </citation>
    <scope>NUCLEOTIDE SEQUENCE [LARGE SCALE GENOMIC DNA]</scope>
    <source>
        <strain evidence="2 3">DSM 29340</strain>
    </source>
</reference>
<keyword evidence="1" id="KW-0812">Transmembrane</keyword>
<dbReference type="RefSeq" id="WP_177175398.1">
    <property type="nucleotide sequence ID" value="NZ_BMGV01000003.1"/>
</dbReference>
<evidence type="ECO:0000256" key="1">
    <source>
        <dbReference type="SAM" id="Phobius"/>
    </source>
</evidence>
<organism evidence="2 3">
    <name type="scientific">Cribrihabitans marinus</name>
    <dbReference type="NCBI Taxonomy" id="1227549"/>
    <lineage>
        <taxon>Bacteria</taxon>
        <taxon>Pseudomonadati</taxon>
        <taxon>Pseudomonadota</taxon>
        <taxon>Alphaproteobacteria</taxon>
        <taxon>Rhodobacterales</taxon>
        <taxon>Paracoccaceae</taxon>
        <taxon>Cribrihabitans</taxon>
    </lineage>
</organism>
<dbReference type="EMBL" id="FNYD01000003">
    <property type="protein sequence ID" value="SEJ03961.1"/>
    <property type="molecule type" value="Genomic_DNA"/>
</dbReference>
<keyword evidence="1" id="KW-1133">Transmembrane helix</keyword>